<keyword evidence="4 5" id="KW-0460">Magnesium</keyword>
<sequence length="275" mass="30684">MALYEFAQGLIQEAGIRIKQLMEQNLTIETKSNPNDLVTNVDKATEDYIFDTILKTYPDHQVLGEEGHGHDIDTSQGTVWVVDPIDGTLNFVHQQENFAISIGIFIEGKPYAGFVYDVMADVLYHAKVGEGAFRRNQRLPLLKDSKLKQSIIGINPNWLTKPVLGNIFKDIVNDSRSARAYGSAALEIVSVATGNLEAYMTPRLQPWDFAGGLVILNEVNGKASNLLDDSLTISGPNSILVGNRGVHREIVEDYLNPHREALINLHQKRFNRKTK</sequence>
<dbReference type="SUPFAM" id="SSF56655">
    <property type="entry name" value="Carbohydrate phosphatase"/>
    <property type="match status" value="1"/>
</dbReference>
<feature type="binding site" evidence="5">
    <location>
        <position position="83"/>
    </location>
    <ligand>
        <name>Mg(2+)</name>
        <dbReference type="ChEBI" id="CHEBI:18420"/>
        <label>1</label>
        <note>catalytic</note>
    </ligand>
</feature>
<feature type="binding site" evidence="5">
    <location>
        <position position="65"/>
    </location>
    <ligand>
        <name>Mg(2+)</name>
        <dbReference type="ChEBI" id="CHEBI:18420"/>
        <label>1</label>
        <note>catalytic</note>
    </ligand>
</feature>
<evidence type="ECO:0000256" key="3">
    <source>
        <dbReference type="ARBA" id="ARBA00022801"/>
    </source>
</evidence>
<evidence type="ECO:0000256" key="5">
    <source>
        <dbReference type="PIRSR" id="PIRSR600760-2"/>
    </source>
</evidence>
<comment type="cofactor">
    <cofactor evidence="1 5">
        <name>Mg(2+)</name>
        <dbReference type="ChEBI" id="CHEBI:18420"/>
    </cofactor>
</comment>
<dbReference type="FunFam" id="3.30.540.10:FF:000003">
    <property type="entry name" value="Inositol-1-monophosphatase"/>
    <property type="match status" value="1"/>
</dbReference>
<proteinExistence type="predicted"/>
<keyword evidence="3 6" id="KW-0378">Hydrolase</keyword>
<dbReference type="PRINTS" id="PR00377">
    <property type="entry name" value="IMPHPHTASES"/>
</dbReference>
<name>A0A077W081_9STAP</name>
<dbReference type="Gene3D" id="3.40.190.80">
    <property type="match status" value="1"/>
</dbReference>
<dbReference type="InterPro" id="IPR020583">
    <property type="entry name" value="Inositol_monoP_metal-BS"/>
</dbReference>
<evidence type="ECO:0000313" key="7">
    <source>
        <dbReference type="Proteomes" id="UP000044616"/>
    </source>
</evidence>
<evidence type="ECO:0000256" key="2">
    <source>
        <dbReference type="ARBA" id="ARBA00022723"/>
    </source>
</evidence>
<feature type="binding site" evidence="5">
    <location>
        <position position="86"/>
    </location>
    <ligand>
        <name>Mg(2+)</name>
        <dbReference type="ChEBI" id="CHEBI:18420"/>
        <label>1</label>
        <note>catalytic</note>
    </ligand>
</feature>
<gene>
    <name evidence="6" type="primary">suhB_2</name>
    <name evidence="6" type="ORF">ERS140147_01274</name>
</gene>
<accession>A0A077W081</accession>
<dbReference type="PANTHER" id="PTHR20854">
    <property type="entry name" value="INOSITOL MONOPHOSPHATASE"/>
    <property type="match status" value="1"/>
</dbReference>
<dbReference type="PANTHER" id="PTHR20854:SF4">
    <property type="entry name" value="INOSITOL-1-MONOPHOSPHATASE-RELATED"/>
    <property type="match status" value="1"/>
</dbReference>
<reference evidence="6 7" key="1">
    <citation type="submission" date="2014-05" db="EMBL/GenBank/DDBJ databases">
        <authorList>
            <person name="Aslett A.Martin."/>
            <person name="De Silva Nishadi"/>
        </authorList>
    </citation>
    <scope>NUCLEOTIDE SEQUENCE [LARGE SCALE GENOMIC DNA]</scope>
</reference>
<dbReference type="PROSITE" id="PS00629">
    <property type="entry name" value="IMP_1"/>
    <property type="match status" value="1"/>
</dbReference>
<dbReference type="Proteomes" id="UP000044616">
    <property type="component" value="Unassembled WGS sequence"/>
</dbReference>
<dbReference type="InterPro" id="IPR000760">
    <property type="entry name" value="Inositol_monophosphatase-like"/>
</dbReference>
<dbReference type="GO" id="GO:0007165">
    <property type="term" value="P:signal transduction"/>
    <property type="evidence" value="ECO:0007669"/>
    <property type="project" value="TreeGrafter"/>
</dbReference>
<keyword evidence="2 5" id="KW-0479">Metal-binding</keyword>
<dbReference type="Pfam" id="PF00459">
    <property type="entry name" value="Inositol_P"/>
    <property type="match status" value="1"/>
</dbReference>
<dbReference type="GO" id="GO:0008934">
    <property type="term" value="F:inositol monophosphate 1-phosphatase activity"/>
    <property type="evidence" value="ECO:0007669"/>
    <property type="project" value="TreeGrafter"/>
</dbReference>
<dbReference type="RefSeq" id="WP_047447543.1">
    <property type="nucleotide sequence ID" value="NZ_CCEH01000009.1"/>
</dbReference>
<feature type="binding site" evidence="5">
    <location>
        <position position="85"/>
    </location>
    <ligand>
        <name>Mg(2+)</name>
        <dbReference type="ChEBI" id="CHEBI:18420"/>
        <label>1</label>
        <note>catalytic</note>
    </ligand>
</feature>
<dbReference type="EMBL" id="CCEH01000009">
    <property type="protein sequence ID" value="CDR28148.1"/>
    <property type="molecule type" value="Genomic_DNA"/>
</dbReference>
<dbReference type="Gene3D" id="3.30.540.10">
    <property type="entry name" value="Fructose-1,6-Bisphosphatase, subunit A, domain 1"/>
    <property type="match status" value="1"/>
</dbReference>
<dbReference type="EC" id="3.1.3.25" evidence="6"/>
<evidence type="ECO:0000256" key="4">
    <source>
        <dbReference type="ARBA" id="ARBA00022842"/>
    </source>
</evidence>
<dbReference type="AlphaFoldDB" id="A0A077W081"/>
<dbReference type="GO" id="GO:0006020">
    <property type="term" value="P:inositol metabolic process"/>
    <property type="evidence" value="ECO:0007669"/>
    <property type="project" value="TreeGrafter"/>
</dbReference>
<protein>
    <submittedName>
        <fullName evidence="6">Inositol monophosphatase family protein</fullName>
        <ecNumber evidence="6">3.1.3.25</ecNumber>
    </submittedName>
</protein>
<feature type="binding site" evidence="5">
    <location>
        <position position="208"/>
    </location>
    <ligand>
        <name>Mg(2+)</name>
        <dbReference type="ChEBI" id="CHEBI:18420"/>
        <label>1</label>
        <note>catalytic</note>
    </ligand>
</feature>
<dbReference type="CDD" id="cd01637">
    <property type="entry name" value="IMPase_like"/>
    <property type="match status" value="1"/>
</dbReference>
<organism evidence="6 7">
    <name type="scientific">Staphylococcus schweitzeri</name>
    <dbReference type="NCBI Taxonomy" id="1654388"/>
    <lineage>
        <taxon>Bacteria</taxon>
        <taxon>Bacillati</taxon>
        <taxon>Bacillota</taxon>
        <taxon>Bacilli</taxon>
        <taxon>Bacillales</taxon>
        <taxon>Staphylococcaceae</taxon>
        <taxon>Staphylococcus</taxon>
    </lineage>
</organism>
<evidence type="ECO:0000313" key="6">
    <source>
        <dbReference type="EMBL" id="CDR28148.1"/>
    </source>
</evidence>
<evidence type="ECO:0000256" key="1">
    <source>
        <dbReference type="ARBA" id="ARBA00001946"/>
    </source>
</evidence>
<dbReference type="GO" id="GO:0046872">
    <property type="term" value="F:metal ion binding"/>
    <property type="evidence" value="ECO:0007669"/>
    <property type="project" value="UniProtKB-KW"/>
</dbReference>